<organism evidence="3 4">
    <name type="scientific">Izhakiella australiensis</name>
    <dbReference type="NCBI Taxonomy" id="1926881"/>
    <lineage>
        <taxon>Bacteria</taxon>
        <taxon>Pseudomonadati</taxon>
        <taxon>Pseudomonadota</taxon>
        <taxon>Gammaproteobacteria</taxon>
        <taxon>Enterobacterales</taxon>
        <taxon>Erwiniaceae</taxon>
        <taxon>Izhakiella</taxon>
    </lineage>
</organism>
<gene>
    <name evidence="3" type="ORF">BTJ39_19130</name>
</gene>
<dbReference type="NCBIfam" id="TIGR01414">
    <property type="entry name" value="autotrans_barl"/>
    <property type="match status" value="1"/>
</dbReference>
<keyword evidence="4" id="KW-1185">Reference proteome</keyword>
<evidence type="ECO:0000259" key="2">
    <source>
        <dbReference type="PROSITE" id="PS51208"/>
    </source>
</evidence>
<dbReference type="Gene3D" id="2.40.128.130">
    <property type="entry name" value="Autotransporter beta-domain"/>
    <property type="match status" value="1"/>
</dbReference>
<reference evidence="3 4" key="1">
    <citation type="submission" date="2016-12" db="EMBL/GenBank/DDBJ databases">
        <title>Izhakiella australiana sp. nov. of genus Izhakiella isolated from Australian desert.</title>
        <authorList>
            <person name="Ji M."/>
        </authorList>
    </citation>
    <scope>NUCLEOTIDE SEQUENCE [LARGE SCALE GENOMIC DNA]</scope>
    <source>
        <strain evidence="3 4">D4N98</strain>
    </source>
</reference>
<feature type="domain" description="Autotransporter" evidence="2">
    <location>
        <begin position="185"/>
        <end position="462"/>
    </location>
</feature>
<dbReference type="GO" id="GO:0019867">
    <property type="term" value="C:outer membrane"/>
    <property type="evidence" value="ECO:0007669"/>
    <property type="project" value="InterPro"/>
</dbReference>
<evidence type="ECO:0000313" key="4">
    <source>
        <dbReference type="Proteomes" id="UP000190667"/>
    </source>
</evidence>
<proteinExistence type="predicted"/>
<dbReference type="InterPro" id="IPR005546">
    <property type="entry name" value="Autotransporte_beta"/>
</dbReference>
<dbReference type="SMART" id="SM00869">
    <property type="entry name" value="Autotransporter"/>
    <property type="match status" value="1"/>
</dbReference>
<dbReference type="Pfam" id="PF03797">
    <property type="entry name" value="Autotransporter"/>
    <property type="match status" value="1"/>
</dbReference>
<dbReference type="SUPFAM" id="SSF103515">
    <property type="entry name" value="Autotransporter"/>
    <property type="match status" value="1"/>
</dbReference>
<evidence type="ECO:0000256" key="1">
    <source>
        <dbReference type="SAM" id="MobiDB-lite"/>
    </source>
</evidence>
<feature type="region of interest" description="Disordered" evidence="1">
    <location>
        <begin position="149"/>
        <end position="185"/>
    </location>
</feature>
<dbReference type="InterPro" id="IPR006315">
    <property type="entry name" value="OM_autotransptr_brl_dom"/>
</dbReference>
<comment type="caution">
    <text evidence="3">The sequence shown here is derived from an EMBL/GenBank/DDBJ whole genome shotgun (WGS) entry which is preliminary data.</text>
</comment>
<dbReference type="PROSITE" id="PS51208">
    <property type="entry name" value="AUTOTRANSPORTER"/>
    <property type="match status" value="1"/>
</dbReference>
<protein>
    <recommendedName>
        <fullName evidence="2">Autotransporter domain-containing protein</fullName>
    </recommendedName>
</protein>
<dbReference type="InterPro" id="IPR036709">
    <property type="entry name" value="Autotransporte_beta_dom_sf"/>
</dbReference>
<accession>A0A1S8YG98</accession>
<dbReference type="Proteomes" id="UP000190667">
    <property type="component" value="Unassembled WGS sequence"/>
</dbReference>
<dbReference type="AlphaFoldDB" id="A0A1S8YG98"/>
<dbReference type="STRING" id="1926881.BTJ39_19130"/>
<dbReference type="EMBL" id="MRUL01000017">
    <property type="protein sequence ID" value="OON38110.1"/>
    <property type="molecule type" value="Genomic_DNA"/>
</dbReference>
<evidence type="ECO:0000313" key="3">
    <source>
        <dbReference type="EMBL" id="OON38110.1"/>
    </source>
</evidence>
<name>A0A1S8YG98_9GAMM</name>
<sequence length="462" mass="49507">MDHAASLYAGQSVKINLSAGATGGAFTGARLLDQPASSVGTAEVESAGSDYNLVFKAAPQASGTTALRYVLLANGGASQPAQVSITIAARPDPSKDADVIGMISAQLRAAQNFAQAQIRNFSDRLTQLHNGMDSTSNLDGIHFALPTSHQQRTTDNDRPGDGLQQYNQLADAPPPPPSPFGPTAAANSRLAYWTGGYVDFGSDKDNSVRFSHTLVGISTGADYRLTPDFTAGMGIGFGRDVSDIGDNGTRNNGRSISSALYSSYHPDAFFVDSLLGYSRLDFDSRRYVSETGAYARGERSGRQLFGAVISGYDFRTPSHVVSPYVGLQFYRTWLDGYAEKDADAFNLAFAPQAFSQFTAVTGIRGQYGVPLHWGLMRLQSRVEYAQLMNDTGYARLGYADTGNDSWNMKLSDMSKSTLSLGVGVDFLLAHGITPGIAWQGMLGLDNNNSRSQSILLRVNVAF</sequence>